<evidence type="ECO:0000256" key="2">
    <source>
        <dbReference type="SAM" id="Phobius"/>
    </source>
</evidence>
<dbReference type="InterPro" id="IPR010539">
    <property type="entry name" value="BaxI_1-like"/>
</dbReference>
<evidence type="ECO:0000313" key="3">
    <source>
        <dbReference type="EMBL" id="MBB5434505.1"/>
    </source>
</evidence>
<dbReference type="Pfam" id="PF12811">
    <property type="entry name" value="BaxI_1"/>
    <property type="match status" value="1"/>
</dbReference>
<feature type="transmembrane region" description="Helical" evidence="2">
    <location>
        <begin position="105"/>
        <end position="127"/>
    </location>
</feature>
<feature type="transmembrane region" description="Helical" evidence="2">
    <location>
        <begin position="238"/>
        <end position="256"/>
    </location>
</feature>
<name>A0A7W8QRC2_9ACTN</name>
<dbReference type="Proteomes" id="UP000572635">
    <property type="component" value="Unassembled WGS sequence"/>
</dbReference>
<comment type="caution">
    <text evidence="3">The sequence shown here is derived from an EMBL/GenBank/DDBJ whole genome shotgun (WGS) entry which is preliminary data.</text>
</comment>
<organism evidence="3 4">
    <name type="scientific">Nocardiopsis composta</name>
    <dbReference type="NCBI Taxonomy" id="157465"/>
    <lineage>
        <taxon>Bacteria</taxon>
        <taxon>Bacillati</taxon>
        <taxon>Actinomycetota</taxon>
        <taxon>Actinomycetes</taxon>
        <taxon>Streptosporangiales</taxon>
        <taxon>Nocardiopsidaceae</taxon>
        <taxon>Nocardiopsis</taxon>
    </lineage>
</organism>
<keyword evidence="2" id="KW-0812">Transmembrane</keyword>
<keyword evidence="2" id="KW-0472">Membrane</keyword>
<feature type="transmembrane region" description="Helical" evidence="2">
    <location>
        <begin position="169"/>
        <end position="189"/>
    </location>
</feature>
<feature type="transmembrane region" description="Helical" evidence="2">
    <location>
        <begin position="277"/>
        <end position="299"/>
    </location>
</feature>
<dbReference type="EMBL" id="JACHDB010000001">
    <property type="protein sequence ID" value="MBB5434505.1"/>
    <property type="molecule type" value="Genomic_DNA"/>
</dbReference>
<dbReference type="PIRSF" id="PIRSF009160">
    <property type="entry name" value="UCP009160"/>
    <property type="match status" value="1"/>
</dbReference>
<keyword evidence="4" id="KW-1185">Reference proteome</keyword>
<accession>A0A7W8QRC2</accession>
<keyword evidence="2" id="KW-1133">Transmembrane helix</keyword>
<sequence>MRSSNPVLKRAMKSGQGVGYGQPQYGYQQPYGQPGYQQQPYDQYGYQQGYGQPGHPQPGYQQPPMAPAGGRPVTIDDVVMRTGFTLGTVVVFAALTFFLSWSNPGLGMALTFVGALGGLVLGLVIGFKGSTNPALILTYAALEGLLVGGFSAILEMQLAASGVSDGERGVLVLPAVMGTLFVAGTMLALYKFEIIRVNNTFIKVVSAAAIGFLALILVNFVAGFFIDGGLGLRAASPLGLIISLVAIVIAAAVLAIDFKQVDDAIAAGLPEKFSWQLAFGLTVTLVWLYIEILRLIWILKSMFAE</sequence>
<feature type="transmembrane region" description="Helical" evidence="2">
    <location>
        <begin position="134"/>
        <end position="154"/>
    </location>
</feature>
<dbReference type="AlphaFoldDB" id="A0A7W8QRC2"/>
<evidence type="ECO:0000313" key="4">
    <source>
        <dbReference type="Proteomes" id="UP000572635"/>
    </source>
</evidence>
<dbReference type="PANTHER" id="PTHR41282:SF1">
    <property type="entry name" value="CONSERVED TRANSMEMBRANE PROTEIN-RELATED"/>
    <property type="match status" value="1"/>
</dbReference>
<reference evidence="3 4" key="1">
    <citation type="submission" date="2020-08" db="EMBL/GenBank/DDBJ databases">
        <title>Sequencing the genomes of 1000 actinobacteria strains.</title>
        <authorList>
            <person name="Klenk H.-P."/>
        </authorList>
    </citation>
    <scope>NUCLEOTIDE SEQUENCE [LARGE SCALE GENOMIC DNA]</scope>
    <source>
        <strain evidence="3 4">DSM 44551</strain>
    </source>
</reference>
<feature type="region of interest" description="Disordered" evidence="1">
    <location>
        <begin position="1"/>
        <end position="20"/>
    </location>
</feature>
<feature type="transmembrane region" description="Helical" evidence="2">
    <location>
        <begin position="78"/>
        <end position="99"/>
    </location>
</feature>
<gene>
    <name evidence="3" type="ORF">HDA36_004589</name>
</gene>
<protein>
    <submittedName>
        <fullName evidence="3">Putative YccA/Bax inhibitor family protein</fullName>
    </submittedName>
</protein>
<dbReference type="PANTHER" id="PTHR41282">
    <property type="entry name" value="CONSERVED TRANSMEMBRANE PROTEIN-RELATED"/>
    <property type="match status" value="1"/>
</dbReference>
<proteinExistence type="predicted"/>
<feature type="transmembrane region" description="Helical" evidence="2">
    <location>
        <begin position="201"/>
        <end position="226"/>
    </location>
</feature>
<evidence type="ECO:0000256" key="1">
    <source>
        <dbReference type="SAM" id="MobiDB-lite"/>
    </source>
</evidence>